<dbReference type="Gene3D" id="1.20.1070.10">
    <property type="entry name" value="Rhodopsin 7-helix transmembrane proteins"/>
    <property type="match status" value="1"/>
</dbReference>
<feature type="transmembrane region" description="Helical" evidence="5">
    <location>
        <begin position="91"/>
        <end position="109"/>
    </location>
</feature>
<feature type="domain" description="G-protein coupled receptors family 1 profile" evidence="6">
    <location>
        <begin position="28"/>
        <end position="300"/>
    </location>
</feature>
<feature type="transmembrane region" description="Helical" evidence="5">
    <location>
        <begin position="235"/>
        <end position="258"/>
    </location>
</feature>
<evidence type="ECO:0000256" key="1">
    <source>
        <dbReference type="ARBA" id="ARBA00004370"/>
    </source>
</evidence>
<evidence type="ECO:0000256" key="5">
    <source>
        <dbReference type="SAM" id="Phobius"/>
    </source>
</evidence>
<dbReference type="Pfam" id="PF00001">
    <property type="entry name" value="7tm_1"/>
    <property type="match status" value="1"/>
</dbReference>
<dbReference type="CDD" id="cd14978">
    <property type="entry name" value="7tmA_FMRFamide_R-like"/>
    <property type="match status" value="1"/>
</dbReference>
<evidence type="ECO:0000256" key="2">
    <source>
        <dbReference type="ARBA" id="ARBA00022692"/>
    </source>
</evidence>
<feature type="transmembrane region" description="Helical" evidence="5">
    <location>
        <begin position="130"/>
        <end position="150"/>
    </location>
</feature>
<dbReference type="AlphaFoldDB" id="A0AAN9BF66"/>
<comment type="caution">
    <text evidence="7">The sequence shown here is derived from an EMBL/GenBank/DDBJ whole genome shotgun (WGS) entry which is preliminary data.</text>
</comment>
<dbReference type="Proteomes" id="UP001374579">
    <property type="component" value="Unassembled WGS sequence"/>
</dbReference>
<keyword evidence="3 5" id="KW-1133">Transmembrane helix</keyword>
<comment type="subcellular location">
    <subcellularLocation>
        <location evidence="1">Membrane</location>
    </subcellularLocation>
</comment>
<feature type="transmembrane region" description="Helical" evidence="5">
    <location>
        <begin position="48"/>
        <end position="71"/>
    </location>
</feature>
<name>A0AAN9BF66_9CAEN</name>
<dbReference type="EMBL" id="JBAMIC010000008">
    <property type="protein sequence ID" value="KAK7103629.1"/>
    <property type="molecule type" value="Genomic_DNA"/>
</dbReference>
<keyword evidence="2 5" id="KW-0812">Transmembrane</keyword>
<proteinExistence type="predicted"/>
<feature type="transmembrane region" description="Helical" evidence="5">
    <location>
        <begin position="20"/>
        <end position="36"/>
    </location>
</feature>
<protein>
    <recommendedName>
        <fullName evidence="6">G-protein coupled receptors family 1 profile domain-containing protein</fullName>
    </recommendedName>
</protein>
<feature type="transmembrane region" description="Helical" evidence="5">
    <location>
        <begin position="184"/>
        <end position="204"/>
    </location>
</feature>
<evidence type="ECO:0000256" key="4">
    <source>
        <dbReference type="ARBA" id="ARBA00023136"/>
    </source>
</evidence>
<dbReference type="SUPFAM" id="SSF81321">
    <property type="entry name" value="Family A G protein-coupled receptor-like"/>
    <property type="match status" value="1"/>
</dbReference>
<evidence type="ECO:0000313" key="7">
    <source>
        <dbReference type="EMBL" id="KAK7103629.1"/>
    </source>
</evidence>
<gene>
    <name evidence="7" type="ORF">V1264_018495</name>
</gene>
<dbReference type="PANTHER" id="PTHR46641">
    <property type="entry name" value="FMRFAMIDE RECEPTOR-RELATED"/>
    <property type="match status" value="1"/>
</dbReference>
<sequence>MEDTPEFKASVKVWQYCPPFLFVFGTFGNVMTVVILRRMNMKRSAMPVYLTALAVSDTCLLYTGLLRRWVMNVFDLDFRTLHSAVCKLHTWLVYAVTIVSAWILMFMTVERAISVWKPHHVSLLCTRKKAAVIVVGIVVFSLVANAHLLYGVDVMDVGNGTKVCFAPDEDYLYFFDAVWSWADLTLASLLPFTVLLIGNTLILWKVSLSARAARYLGSVRPDDVMQRKKTTSSMTITLVALSIIFFFLTSPVCVYNIIEHYVEEELEKNPSARGSAKLRLAWAAVNVLMYTNSTVNFYLYCLSGAKFRQELRRTLCCISAPLWRPSQKHTFTSHNGNHHHHLDCQDSRRCQKNGKVAADGSLKSNCSDTGSTEVIDSVSLRIHNRVLQSDT</sequence>
<dbReference type="GO" id="GO:0004930">
    <property type="term" value="F:G protein-coupled receptor activity"/>
    <property type="evidence" value="ECO:0007669"/>
    <property type="project" value="InterPro"/>
</dbReference>
<reference evidence="7 8" key="1">
    <citation type="submission" date="2024-02" db="EMBL/GenBank/DDBJ databases">
        <title>Chromosome-scale genome assembly of the rough periwinkle Littorina saxatilis.</title>
        <authorList>
            <person name="De Jode A."/>
            <person name="Faria R."/>
            <person name="Formenti G."/>
            <person name="Sims Y."/>
            <person name="Smith T.P."/>
            <person name="Tracey A."/>
            <person name="Wood J.M.D."/>
            <person name="Zagrodzka Z.B."/>
            <person name="Johannesson K."/>
            <person name="Butlin R.K."/>
            <person name="Leder E.H."/>
        </authorList>
    </citation>
    <scope>NUCLEOTIDE SEQUENCE [LARGE SCALE GENOMIC DNA]</scope>
    <source>
        <strain evidence="7">Snail1</strain>
        <tissue evidence="7">Muscle</tissue>
    </source>
</reference>
<dbReference type="InterPro" id="IPR017452">
    <property type="entry name" value="GPCR_Rhodpsn_7TM"/>
</dbReference>
<keyword evidence="8" id="KW-1185">Reference proteome</keyword>
<keyword evidence="4 5" id="KW-0472">Membrane</keyword>
<organism evidence="7 8">
    <name type="scientific">Littorina saxatilis</name>
    <dbReference type="NCBI Taxonomy" id="31220"/>
    <lineage>
        <taxon>Eukaryota</taxon>
        <taxon>Metazoa</taxon>
        <taxon>Spiralia</taxon>
        <taxon>Lophotrochozoa</taxon>
        <taxon>Mollusca</taxon>
        <taxon>Gastropoda</taxon>
        <taxon>Caenogastropoda</taxon>
        <taxon>Littorinimorpha</taxon>
        <taxon>Littorinoidea</taxon>
        <taxon>Littorinidae</taxon>
        <taxon>Littorina</taxon>
    </lineage>
</organism>
<dbReference type="PROSITE" id="PS50262">
    <property type="entry name" value="G_PROTEIN_RECEP_F1_2"/>
    <property type="match status" value="1"/>
</dbReference>
<dbReference type="PRINTS" id="PR00237">
    <property type="entry name" value="GPCRRHODOPSN"/>
</dbReference>
<dbReference type="InterPro" id="IPR052954">
    <property type="entry name" value="GPCR-Ligand_Int"/>
</dbReference>
<dbReference type="InterPro" id="IPR000276">
    <property type="entry name" value="GPCR_Rhodpsn"/>
</dbReference>
<evidence type="ECO:0000256" key="3">
    <source>
        <dbReference type="ARBA" id="ARBA00022989"/>
    </source>
</evidence>
<evidence type="ECO:0000259" key="6">
    <source>
        <dbReference type="PROSITE" id="PS50262"/>
    </source>
</evidence>
<dbReference type="GO" id="GO:0016020">
    <property type="term" value="C:membrane"/>
    <property type="evidence" value="ECO:0007669"/>
    <property type="project" value="UniProtKB-SubCell"/>
</dbReference>
<dbReference type="PANTHER" id="PTHR46641:SF25">
    <property type="entry name" value="CNMAMIDE RECEPTOR-RELATED"/>
    <property type="match status" value="1"/>
</dbReference>
<evidence type="ECO:0000313" key="8">
    <source>
        <dbReference type="Proteomes" id="UP001374579"/>
    </source>
</evidence>
<accession>A0AAN9BF66</accession>
<feature type="transmembrane region" description="Helical" evidence="5">
    <location>
        <begin position="278"/>
        <end position="302"/>
    </location>
</feature>